<keyword evidence="2" id="KW-1185">Reference proteome</keyword>
<evidence type="ECO:0000313" key="2">
    <source>
        <dbReference type="Proteomes" id="UP001196413"/>
    </source>
</evidence>
<dbReference type="AlphaFoldDB" id="A0AAD5N5Q1"/>
<sequence>MALQESPSQCNIRNLGNNHCWLQTNQYSETIRQDSHHGNHNILNHRFCLVYKCRYLEGSSNHTHCCALQYDSGCLVQFATLRKHFLFHTSPRTVSIAMTDIHHTIRRIIIQDRQAITVTSEEQLIQELFHLRKRQMKKLAGDDSDEFMIDK</sequence>
<dbReference type="EMBL" id="JAHQIW010004431">
    <property type="protein sequence ID" value="KAJ1362392.1"/>
    <property type="molecule type" value="Genomic_DNA"/>
</dbReference>
<evidence type="ECO:0000313" key="1">
    <source>
        <dbReference type="EMBL" id="KAJ1362392.1"/>
    </source>
</evidence>
<reference evidence="1" key="1">
    <citation type="submission" date="2021-06" db="EMBL/GenBank/DDBJ databases">
        <title>Parelaphostrongylus tenuis whole genome reference sequence.</title>
        <authorList>
            <person name="Garwood T.J."/>
            <person name="Larsen P.A."/>
            <person name="Fountain-Jones N.M."/>
            <person name="Garbe J.R."/>
            <person name="Macchietto M.G."/>
            <person name="Kania S.A."/>
            <person name="Gerhold R.W."/>
            <person name="Richards J.E."/>
            <person name="Wolf T.M."/>
        </authorList>
    </citation>
    <scope>NUCLEOTIDE SEQUENCE</scope>
    <source>
        <strain evidence="1">MNPRO001-30</strain>
        <tissue evidence="1">Meninges</tissue>
    </source>
</reference>
<organism evidence="1 2">
    <name type="scientific">Parelaphostrongylus tenuis</name>
    <name type="common">Meningeal worm</name>
    <dbReference type="NCBI Taxonomy" id="148309"/>
    <lineage>
        <taxon>Eukaryota</taxon>
        <taxon>Metazoa</taxon>
        <taxon>Ecdysozoa</taxon>
        <taxon>Nematoda</taxon>
        <taxon>Chromadorea</taxon>
        <taxon>Rhabditida</taxon>
        <taxon>Rhabditina</taxon>
        <taxon>Rhabditomorpha</taxon>
        <taxon>Strongyloidea</taxon>
        <taxon>Metastrongylidae</taxon>
        <taxon>Parelaphostrongylus</taxon>
    </lineage>
</organism>
<proteinExistence type="predicted"/>
<gene>
    <name evidence="1" type="ORF">KIN20_021926</name>
</gene>
<dbReference type="Proteomes" id="UP001196413">
    <property type="component" value="Unassembled WGS sequence"/>
</dbReference>
<name>A0AAD5N5Q1_PARTN</name>
<protein>
    <submittedName>
        <fullName evidence="1">Uncharacterized protein</fullName>
    </submittedName>
</protein>
<accession>A0AAD5N5Q1</accession>
<comment type="caution">
    <text evidence="1">The sequence shown here is derived from an EMBL/GenBank/DDBJ whole genome shotgun (WGS) entry which is preliminary data.</text>
</comment>